<dbReference type="AlphaFoldDB" id="H2C0J2"/>
<dbReference type="Proteomes" id="UP000003980">
    <property type="component" value="Unassembled WGS sequence"/>
</dbReference>
<evidence type="ECO:0000313" key="1">
    <source>
        <dbReference type="EMBL" id="EHP71254.1"/>
    </source>
</evidence>
<proteinExistence type="predicted"/>
<dbReference type="SUPFAM" id="SSF52317">
    <property type="entry name" value="Class I glutamine amidotransferase-like"/>
    <property type="match status" value="1"/>
</dbReference>
<keyword evidence="2" id="KW-1185">Reference proteome</keyword>
<dbReference type="HOGENOM" id="CLU_1259119_0_0_2"/>
<reference evidence="1 2" key="1">
    <citation type="submission" date="2012-01" db="EMBL/GenBank/DDBJ databases">
        <title>Improved High-Quality Draft sequence of Metallosphaera yellowstonensis MK1.</title>
        <authorList>
            <consortium name="US DOE Joint Genome Institute"/>
            <person name="Lucas S."/>
            <person name="Han J."/>
            <person name="Cheng J.-F."/>
            <person name="Goodwin L."/>
            <person name="Pitluck S."/>
            <person name="Peters L."/>
            <person name="Teshima H."/>
            <person name="Detter J.C."/>
            <person name="Han C."/>
            <person name="Tapia R."/>
            <person name="Land M."/>
            <person name="Hauser L."/>
            <person name="Kyrpides N."/>
            <person name="Kozubal M."/>
            <person name="Macur R.E."/>
            <person name="Jay Z."/>
            <person name="Inskeep W."/>
            <person name="Woyke T."/>
        </authorList>
    </citation>
    <scope>NUCLEOTIDE SEQUENCE [LARGE SCALE GENOMIC DNA]</scope>
    <source>
        <strain evidence="1 2">MK1</strain>
    </source>
</reference>
<organism evidence="1 2">
    <name type="scientific">Metallosphaera yellowstonensis MK1</name>
    <dbReference type="NCBI Taxonomy" id="671065"/>
    <lineage>
        <taxon>Archaea</taxon>
        <taxon>Thermoproteota</taxon>
        <taxon>Thermoprotei</taxon>
        <taxon>Sulfolobales</taxon>
        <taxon>Sulfolobaceae</taxon>
        <taxon>Metallosphaera</taxon>
    </lineage>
</organism>
<sequence length="219" mass="24650">MSRVLVIGILVVILMTFLTTSLYPDNMAFSAYNTGYSGTSCLLRYFGNYSESNITLLLLVTNYNVNLSNYVRYGNTLIIAGNESLVNYYMTKVLKVPLILGDELINGKNYYYLTGPILLVKDGSLLFVFPYVHPVIGGNSLMSYNNQSIISLLEYGKGRIILIGTPLIFLNKYYDLQNNTILLKLLLGSHPTIIISRPTYPIDEFKELLSTLLLSDKIR</sequence>
<dbReference type="STRING" id="671065.MetMK1DRAFT_00000630"/>
<evidence type="ECO:0000313" key="2">
    <source>
        <dbReference type="Proteomes" id="UP000003980"/>
    </source>
</evidence>
<dbReference type="InterPro" id="IPR029062">
    <property type="entry name" value="Class_I_gatase-like"/>
</dbReference>
<protein>
    <submittedName>
        <fullName evidence="1">Uncharacterized protein</fullName>
    </submittedName>
</protein>
<name>H2C0J2_9CREN</name>
<dbReference type="EMBL" id="JH597755">
    <property type="protein sequence ID" value="EHP71254.1"/>
    <property type="molecule type" value="Genomic_DNA"/>
</dbReference>
<accession>H2C0J2</accession>
<dbReference type="RefSeq" id="WP_009069364.1">
    <property type="nucleotide sequence ID" value="NZ_JH597755.1"/>
</dbReference>
<gene>
    <name evidence="1" type="ORF">MetMK1DRAFT_00000630</name>
</gene>
<dbReference type="OrthoDB" id="42579at2157"/>
<dbReference type="eggNOG" id="arCOG01314">
    <property type="taxonomic scope" value="Archaea"/>
</dbReference>